<feature type="compositionally biased region" description="Basic residues" evidence="6">
    <location>
        <begin position="19"/>
        <end position="28"/>
    </location>
</feature>
<sequence>MPKKSKHKKKAQQEDFKKPKLKVGKKKQQASNFTDTSFKSRAISLPSQSITEDKSNEITNSRNLTLNELLTQLKHYNSGMRKDAIIGLKDFFRVNPHILSQSLSLVVNSLLRLLIDDNKFVRTTLLSFFTEFFIPMEKSELRPFLPILIIYTCSAITHIYEDIRADSIKFMELWLNIAPDIIVDGFWQRVVPNYIGLLTTDSNTIVTNSASSIVTPLTNSQNQFWSHEVKIEILSSFHKLLKYGLIDDDDDSMQFKQNVSIDWEQVHGKVELLPPHPLRSSLLPHLSQSKSKYTTQLNLFNNSSSLIAENKNERINISKILSRNETNKNMEENFDVSTVQGRLSGAKDLLSVINPILLAIWLDTAPSILGTISINQNSHSLKIIHLVLKIMVVLWRSTIRYELINQEFTDKQWIESQLKQLLKHYVVYFPFGAESMSIHDEKVESTLQEMNLIFCELTSFFLKISTLKNKEMDSNNDKKSSHKKRKRAGVSNSSESQPLWIEQVVEYILHALGFESNKALMTSSTSDFKADHLKTLLPTIKSLLNCLEDDKQESIFKAILDYSKRCRSQSTKRIFIDFISKLLMVFIYFIFFSYLLTLLIYFNYFFFPSQLQETSHSKGLFRIYNDTSLAEEIQTWALNLPKLLCELKTNNIESIETSQKILHVLCDFAKRSGKGIFNDEVICLSHFYYKTFSRDNSKIIFSQIMIQIQTALIPFLHVDLPNKESLLISGPLFGPFIYLPQNLQRKTIDFLFYCPKIIDKMKYALENVLNKEETESIRNYAISLLYRKF</sequence>
<dbReference type="InterPro" id="IPR024679">
    <property type="entry name" value="Ipi1_N"/>
</dbReference>
<dbReference type="PANTHER" id="PTHR16056:SF2">
    <property type="entry name" value="TESTIS-EXPRESSED PROTEIN 10"/>
    <property type="match status" value="1"/>
</dbReference>
<proteinExistence type="inferred from homology"/>
<dbReference type="InterPro" id="IPR016024">
    <property type="entry name" value="ARM-type_fold"/>
</dbReference>
<dbReference type="VEuPathDB" id="FungiDB:FUN_007307"/>
<dbReference type="GO" id="GO:0006364">
    <property type="term" value="P:rRNA processing"/>
    <property type="evidence" value="ECO:0007669"/>
    <property type="project" value="UniProtKB-UniRule"/>
</dbReference>
<dbReference type="PANTHER" id="PTHR16056">
    <property type="entry name" value="REGULATOR OF MICROTUBULE DYNAMICS PROTEIN"/>
    <property type="match status" value="1"/>
</dbReference>
<protein>
    <recommendedName>
        <fullName evidence="5">Pre-rRNA-processing protein</fullName>
    </recommendedName>
</protein>
<comment type="caution">
    <text evidence="9">The sequence shown here is derived from an EMBL/GenBank/DDBJ whole genome shotgun (WGS) entry which is preliminary data.</text>
</comment>
<dbReference type="SUPFAM" id="SSF48371">
    <property type="entry name" value="ARM repeat"/>
    <property type="match status" value="1"/>
</dbReference>
<evidence type="ECO:0000313" key="10">
    <source>
        <dbReference type="Proteomes" id="UP000233469"/>
    </source>
</evidence>
<evidence type="ECO:0000256" key="5">
    <source>
        <dbReference type="RuleBase" id="RU368021"/>
    </source>
</evidence>
<evidence type="ECO:0000256" key="2">
    <source>
        <dbReference type="ARBA" id="ARBA00004123"/>
    </source>
</evidence>
<dbReference type="VEuPathDB" id="FungiDB:RhiirA1_529155"/>
<evidence type="ECO:0000256" key="7">
    <source>
        <dbReference type="SAM" id="Phobius"/>
    </source>
</evidence>
<evidence type="ECO:0000256" key="1">
    <source>
        <dbReference type="ARBA" id="ARBA00002355"/>
    </source>
</evidence>
<comment type="subunit">
    <text evidence="5">Component of the RIX1 complex.</text>
</comment>
<evidence type="ECO:0000313" key="9">
    <source>
        <dbReference type="EMBL" id="PKK70944.1"/>
    </source>
</evidence>
<feature type="compositionally biased region" description="Basic residues" evidence="6">
    <location>
        <begin position="1"/>
        <end position="10"/>
    </location>
</feature>
<dbReference type="Gene3D" id="1.25.10.10">
    <property type="entry name" value="Leucine-rich Repeat Variant"/>
    <property type="match status" value="1"/>
</dbReference>
<dbReference type="GO" id="GO:0005634">
    <property type="term" value="C:nucleus"/>
    <property type="evidence" value="ECO:0007669"/>
    <property type="project" value="UniProtKB-SubCell"/>
</dbReference>
<feature type="transmembrane region" description="Helical" evidence="7">
    <location>
        <begin position="582"/>
        <end position="607"/>
    </location>
</feature>
<keyword evidence="7" id="KW-1133">Transmembrane helix</keyword>
<evidence type="ECO:0000256" key="4">
    <source>
        <dbReference type="ARBA" id="ARBA00023242"/>
    </source>
</evidence>
<reference evidence="9 10" key="2">
    <citation type="submission" date="2017-10" db="EMBL/GenBank/DDBJ databases">
        <title>Extensive intraspecific genome diversity in a model arbuscular mycorrhizal fungus.</title>
        <authorList>
            <person name="Chen E.C.H."/>
            <person name="Morin E."/>
            <person name="Baudet D."/>
            <person name="Noel J."/>
            <person name="Ndikumana S."/>
            <person name="Charron P."/>
            <person name="St-Onge C."/>
            <person name="Giorgi J."/>
            <person name="Grigoriev I.V."/>
            <person name="Roux C."/>
            <person name="Martin F.M."/>
            <person name="Corradi N."/>
        </authorList>
    </citation>
    <scope>NUCLEOTIDE SEQUENCE [LARGE SCALE GENOMIC DNA]</scope>
    <source>
        <strain evidence="9 10">C2</strain>
    </source>
</reference>
<keyword evidence="7" id="KW-0472">Membrane</keyword>
<dbReference type="EMBL" id="LLXL01000563">
    <property type="protein sequence ID" value="PKK70944.1"/>
    <property type="molecule type" value="Genomic_DNA"/>
</dbReference>
<organism evidence="9 10">
    <name type="scientific">Rhizophagus irregularis</name>
    <dbReference type="NCBI Taxonomy" id="588596"/>
    <lineage>
        <taxon>Eukaryota</taxon>
        <taxon>Fungi</taxon>
        <taxon>Fungi incertae sedis</taxon>
        <taxon>Mucoromycota</taxon>
        <taxon>Glomeromycotina</taxon>
        <taxon>Glomeromycetes</taxon>
        <taxon>Glomerales</taxon>
        <taxon>Glomeraceae</taxon>
        <taxon>Rhizophagus</taxon>
    </lineage>
</organism>
<reference evidence="9 10" key="1">
    <citation type="submission" date="2016-04" db="EMBL/GenBank/DDBJ databases">
        <title>Genome analyses suggest a sexual origin of heterokaryosis in a supposedly ancient asexual fungus.</title>
        <authorList>
            <person name="Ropars J."/>
            <person name="Sedzielewska K."/>
            <person name="Noel J."/>
            <person name="Charron P."/>
            <person name="Farinelli L."/>
            <person name="Marton T."/>
            <person name="Kruger M."/>
            <person name="Pelin A."/>
            <person name="Brachmann A."/>
            <person name="Corradi N."/>
        </authorList>
    </citation>
    <scope>NUCLEOTIDE SEQUENCE [LARGE SCALE GENOMIC DNA]</scope>
    <source>
        <strain evidence="9 10">C2</strain>
    </source>
</reference>
<dbReference type="AlphaFoldDB" id="A0A2N1NAT0"/>
<dbReference type="Proteomes" id="UP000233469">
    <property type="component" value="Unassembled WGS sequence"/>
</dbReference>
<keyword evidence="7" id="KW-0812">Transmembrane</keyword>
<evidence type="ECO:0000256" key="6">
    <source>
        <dbReference type="SAM" id="MobiDB-lite"/>
    </source>
</evidence>
<accession>A0A2N1NAT0</accession>
<dbReference type="InterPro" id="IPR011989">
    <property type="entry name" value="ARM-like"/>
</dbReference>
<comment type="function">
    <text evidence="1 5">Component of the RIX1 complex required for processing of ITS2 sequences from 35S pre-rRNA.</text>
</comment>
<dbReference type="Pfam" id="PF12333">
    <property type="entry name" value="Ipi1_N"/>
    <property type="match status" value="1"/>
</dbReference>
<gene>
    <name evidence="9" type="ORF">RhiirC2_849516</name>
</gene>
<feature type="region of interest" description="Disordered" evidence="6">
    <location>
        <begin position="1"/>
        <end position="32"/>
    </location>
</feature>
<keyword evidence="5" id="KW-0698">rRNA processing</keyword>
<evidence type="ECO:0000259" key="8">
    <source>
        <dbReference type="Pfam" id="PF12333"/>
    </source>
</evidence>
<keyword evidence="5" id="KW-0690">Ribosome biogenesis</keyword>
<comment type="similarity">
    <text evidence="3 5">Belongs to the IPI1/TEX10 family.</text>
</comment>
<comment type="subcellular location">
    <subcellularLocation>
        <location evidence="2 5">Nucleus</location>
    </subcellularLocation>
</comment>
<keyword evidence="4 5" id="KW-0539">Nucleus</keyword>
<feature type="region of interest" description="Disordered" evidence="6">
    <location>
        <begin position="472"/>
        <end position="491"/>
    </location>
</feature>
<feature type="domain" description="Pre-rRNA-processing protein Ipi1 N-terminal" evidence="8">
    <location>
        <begin position="140"/>
        <end position="241"/>
    </location>
</feature>
<dbReference type="GO" id="GO:0120330">
    <property type="term" value="C:rixosome complex"/>
    <property type="evidence" value="ECO:0007669"/>
    <property type="project" value="UniProtKB-UniRule"/>
</dbReference>
<evidence type="ECO:0000256" key="3">
    <source>
        <dbReference type="ARBA" id="ARBA00006427"/>
    </source>
</evidence>
<name>A0A2N1NAT0_9GLOM</name>
<dbReference type="VEuPathDB" id="FungiDB:RhiirFUN_009440"/>